<protein>
    <submittedName>
        <fullName evidence="1">Cytoplasmic protein</fullName>
    </submittedName>
</protein>
<dbReference type="EMBL" id="DAATAH010000145">
    <property type="protein sequence ID" value="HAE7767923.1"/>
    <property type="molecule type" value="Genomic_DNA"/>
</dbReference>
<gene>
    <name evidence="1" type="ORF">GNB58_005062</name>
</gene>
<evidence type="ECO:0000313" key="1">
    <source>
        <dbReference type="EMBL" id="HAE7767923.1"/>
    </source>
</evidence>
<comment type="caution">
    <text evidence="1">The sequence shown here is derived from an EMBL/GenBank/DDBJ whole genome shotgun (WGS) entry which is preliminary data.</text>
</comment>
<proteinExistence type="predicted"/>
<reference evidence="1" key="1">
    <citation type="journal article" date="2018" name="Genome Biol.">
        <title>SKESA: strategic k-mer extension for scrupulous assemblies.</title>
        <authorList>
            <person name="Souvorov A."/>
            <person name="Agarwala R."/>
            <person name="Lipman D.J."/>
        </authorList>
    </citation>
    <scope>NUCLEOTIDE SEQUENCE</scope>
    <source>
        <strain evidence="1">2584-68</strain>
    </source>
</reference>
<sequence length="165" mass="19650">MQQDESVVERAREHFFRHHRYTEEDLESDYQAELRKYRDDTWEAPQRAARLSAAVKRYKTYEMLYFFFQIADEAGLDYTPLVVKRLCAHLFDRQGSQNIIVDIFGQKGRMHRSHDSDPDIIAAVAERYRQQADDHWQTVLKNIGRVKQDYRKNQIRESGGRGSHE</sequence>
<organism evidence="1">
    <name type="scientific">Salmonella enterica subsp. houtenae serovar 45:g,z51:-</name>
    <dbReference type="NCBI Taxonomy" id="1967611"/>
    <lineage>
        <taxon>Bacteria</taxon>
        <taxon>Pseudomonadati</taxon>
        <taxon>Pseudomonadota</taxon>
        <taxon>Gammaproteobacteria</taxon>
        <taxon>Enterobacterales</taxon>
        <taxon>Enterobacteriaceae</taxon>
        <taxon>Salmonella</taxon>
    </lineage>
</organism>
<name>A0A736RMG9_SALHO</name>
<reference evidence="1" key="2">
    <citation type="submission" date="2018-07" db="EMBL/GenBank/DDBJ databases">
        <authorList>
            <consortium name="NCBI Pathogen Detection Project"/>
        </authorList>
    </citation>
    <scope>NUCLEOTIDE SEQUENCE</scope>
    <source>
        <strain evidence="1">2584-68</strain>
    </source>
</reference>
<accession>A0A736RMG9</accession>
<dbReference type="AlphaFoldDB" id="A0A736RMG9"/>